<evidence type="ECO:0000313" key="2">
    <source>
        <dbReference type="RefSeq" id="XP_013396458.1"/>
    </source>
</evidence>
<keyword evidence="1" id="KW-1185">Reference proteome</keyword>
<dbReference type="InterPro" id="IPR019734">
    <property type="entry name" value="TPR_rpt"/>
</dbReference>
<organism evidence="1 2">
    <name type="scientific">Lingula anatina</name>
    <name type="common">Brachiopod</name>
    <name type="synonym">Lingula unguis</name>
    <dbReference type="NCBI Taxonomy" id="7574"/>
    <lineage>
        <taxon>Eukaryota</taxon>
        <taxon>Metazoa</taxon>
        <taxon>Spiralia</taxon>
        <taxon>Lophotrochozoa</taxon>
        <taxon>Brachiopoda</taxon>
        <taxon>Linguliformea</taxon>
        <taxon>Lingulata</taxon>
        <taxon>Lingulida</taxon>
        <taxon>Linguloidea</taxon>
        <taxon>Lingulidae</taxon>
        <taxon>Lingula</taxon>
    </lineage>
</organism>
<dbReference type="KEGG" id="lak:106163423"/>
<dbReference type="Gene3D" id="1.25.40.10">
    <property type="entry name" value="Tetratricopeptide repeat domain"/>
    <property type="match status" value="2"/>
</dbReference>
<reference evidence="2" key="1">
    <citation type="submission" date="2025-08" db="UniProtKB">
        <authorList>
            <consortium name="RefSeq"/>
        </authorList>
    </citation>
    <scope>IDENTIFICATION</scope>
    <source>
        <tissue evidence="2">Gonads</tissue>
    </source>
</reference>
<evidence type="ECO:0000313" key="1">
    <source>
        <dbReference type="Proteomes" id="UP000085678"/>
    </source>
</evidence>
<dbReference type="RefSeq" id="XP_013396458.1">
    <property type="nucleotide sequence ID" value="XM_013541004.1"/>
</dbReference>
<dbReference type="SUPFAM" id="SSF48452">
    <property type="entry name" value="TPR-like"/>
    <property type="match status" value="1"/>
</dbReference>
<proteinExistence type="predicted"/>
<sequence length="286" mass="33087">MHIEQCKAEVSQQESAMAAMKQYCHDRQQRLDTRDGEVKVMKTKLDHCLNEKDENKQQERSDSALTTTVEDLPEMHEDDIQTLSTVSRNVVGRFRRPLMLGEKYAKESRWQDVINSLKVAERILKVDTNNSIPERMVFQMFNCLWKAYRNLKDYQASINYCNEALSYQHKLFGPGCINKDVASCYHSCALAHELWGKLDDAVELYSTSVIYRRILCAINDRGGVSREKLGLSLRFLGRTYSKKGDMEASSKYLNMALEEEIKLHGQDETHPNIKKIRSLLDKTKHT</sequence>
<dbReference type="AlphaFoldDB" id="A0A1S3IE75"/>
<dbReference type="InParanoid" id="A0A1S3IE75"/>
<dbReference type="Proteomes" id="UP000085678">
    <property type="component" value="Unplaced"/>
</dbReference>
<dbReference type="SMART" id="SM00028">
    <property type="entry name" value="TPR"/>
    <property type="match status" value="3"/>
</dbReference>
<dbReference type="InterPro" id="IPR011990">
    <property type="entry name" value="TPR-like_helical_dom_sf"/>
</dbReference>
<protein>
    <submittedName>
        <fullName evidence="2">Uncharacterized protein LOC106163423</fullName>
    </submittedName>
</protein>
<dbReference type="GeneID" id="106163423"/>
<accession>A0A1S3IE75</accession>
<gene>
    <name evidence="2" type="primary">LOC106163423</name>
</gene>
<name>A0A1S3IE75_LINAN</name>